<dbReference type="PANTHER" id="PTHR14319:SF3">
    <property type="entry name" value="TRANSMEMBRANE PROTEIN-LIKE PROTEIN"/>
    <property type="match status" value="1"/>
</dbReference>
<feature type="transmembrane region" description="Helical" evidence="8">
    <location>
        <begin position="12"/>
        <end position="36"/>
    </location>
</feature>
<evidence type="ECO:0000313" key="10">
    <source>
        <dbReference type="Proteomes" id="UP000695007"/>
    </source>
</evidence>
<name>A0AAJ6YBK2_9HYME</name>
<dbReference type="KEGG" id="csol:105359529"/>
<dbReference type="PROSITE" id="PS01186">
    <property type="entry name" value="EGF_2"/>
    <property type="match status" value="1"/>
</dbReference>
<keyword evidence="3" id="KW-1003">Cell membrane</keyword>
<dbReference type="PROSITE" id="PS51257">
    <property type="entry name" value="PROKAR_LIPOPROTEIN"/>
    <property type="match status" value="1"/>
</dbReference>
<evidence type="ECO:0000256" key="4">
    <source>
        <dbReference type="ARBA" id="ARBA00022692"/>
    </source>
</evidence>
<feature type="disulfide bond" evidence="7">
    <location>
        <begin position="584"/>
        <end position="593"/>
    </location>
</feature>
<protein>
    <submittedName>
        <fullName evidence="11">Uncharacterized protein LOC105359529</fullName>
    </submittedName>
</protein>
<accession>A0AAJ6YBK2</accession>
<keyword evidence="7" id="KW-1015">Disulfide bond</keyword>
<evidence type="ECO:0000256" key="3">
    <source>
        <dbReference type="ARBA" id="ARBA00022475"/>
    </source>
</evidence>
<sequence>MRENFAFVRHSGYLVPLLSIYISALQTITIGCWVIPEADQQGVLHSFKSYEDLVVFHYSVPKQVLYASWQFSAFANNEKCPARNVHVFLKWGSYPVIDVDNATYPSYMFVEHSDTTKASIVTAYESKSIEIIPIYSPVPGDWFVSAYLSHWDEEVYQKGLGCECHYSLSSVALWSEINGIANIPLGYQRTMRTSGVITYYKIYIPMDTWSFYVDVWGCNFTLKRALNHREACVEHLALEGQTLPVYNRSNPGNVGNLSSSDTYEFTEMSPCQDCWYYLMVVSSSVVTFDILVTVFDCPVKTIEETHILQPRLGNTKVYLQPSSRLHLSVLKADSGPLQFMNQAYARQANLVFDKNKWFGNFEGDRNINACVPRYQLARIKHTEPFSRDYLLRVNGRSKSLSTRDKKDVWILRLRMYNDFQGQEWLTQLLALSDKYPIITQFNILPLVDIGGTLDISISLEREETFSKQRINVVVCISRGRVPNNQASGNVTCDNARMKMRLSSSGGMRNSSLLIPYPQPDTWYVALHTKCEINDTPRPCEPEQILVSLRIKLRACVFEGSNSCGRHGICQEIHKGLLSYSACKCFRGYQGWDCTDSSNSLSHFSILTTSLALTLSNVFFVPAIYLAFKRKLHAEGLIYCCAMLFSMVYHVCDQQFAACIAKFEVLQYCDFFIGLLAFWVTLVAMAEIPAQYTSFFHMLGAIIITFQIKSDKTGLLSISIPMIIGIAIPLTTYGYQCYKINKITWPKRIIKLAIGLSLAGLGILLFSFVETESNYQYVHSLWHAIIALSLIFLLPPMREDEILRSRYADELNNKHSPGNSAFNIGESHRNSQFIMDVN</sequence>
<evidence type="ECO:0000259" key="9">
    <source>
        <dbReference type="PROSITE" id="PS50026"/>
    </source>
</evidence>
<comment type="similarity">
    <text evidence="2">Belongs to the TMEM8 family.</text>
</comment>
<dbReference type="PROSITE" id="PS00022">
    <property type="entry name" value="EGF_1"/>
    <property type="match status" value="1"/>
</dbReference>
<evidence type="ECO:0000256" key="6">
    <source>
        <dbReference type="ARBA" id="ARBA00023136"/>
    </source>
</evidence>
<feature type="transmembrane region" description="Helical" evidence="8">
    <location>
        <begin position="713"/>
        <end position="736"/>
    </location>
</feature>
<evidence type="ECO:0000256" key="5">
    <source>
        <dbReference type="ARBA" id="ARBA00022989"/>
    </source>
</evidence>
<proteinExistence type="inferred from homology"/>
<comment type="caution">
    <text evidence="7">Lacks conserved residue(s) required for the propagation of feature annotation.</text>
</comment>
<evidence type="ECO:0000256" key="7">
    <source>
        <dbReference type="PROSITE-ProRule" id="PRU00076"/>
    </source>
</evidence>
<dbReference type="RefSeq" id="XP_011494444.1">
    <property type="nucleotide sequence ID" value="XM_011496142.1"/>
</dbReference>
<evidence type="ECO:0000256" key="8">
    <source>
        <dbReference type="SAM" id="Phobius"/>
    </source>
</evidence>
<dbReference type="AlphaFoldDB" id="A0AAJ6YBK2"/>
<keyword evidence="7" id="KW-0245">EGF-like domain</keyword>
<keyword evidence="6 8" id="KW-0472">Membrane</keyword>
<dbReference type="Pfam" id="PF12036">
    <property type="entry name" value="DUF3522"/>
    <property type="match status" value="1"/>
</dbReference>
<dbReference type="Proteomes" id="UP000695007">
    <property type="component" value="Unplaced"/>
</dbReference>
<evidence type="ECO:0000256" key="1">
    <source>
        <dbReference type="ARBA" id="ARBA00004651"/>
    </source>
</evidence>
<evidence type="ECO:0000313" key="11">
    <source>
        <dbReference type="RefSeq" id="XP_011494444.1"/>
    </source>
</evidence>
<feature type="transmembrane region" description="Helical" evidence="8">
    <location>
        <begin position="664"/>
        <end position="684"/>
    </location>
</feature>
<keyword evidence="4 8" id="KW-0812">Transmembrane</keyword>
<comment type="subcellular location">
    <subcellularLocation>
        <location evidence="1">Cell membrane</location>
        <topology evidence="1">Multi-pass membrane protein</topology>
    </subcellularLocation>
</comment>
<dbReference type="PANTHER" id="PTHR14319">
    <property type="entry name" value="FIVE-SPAN TRANSMEMBRANE PROTEIN M83"/>
    <property type="match status" value="1"/>
</dbReference>
<dbReference type="PROSITE" id="PS50026">
    <property type="entry name" value="EGF_3"/>
    <property type="match status" value="1"/>
</dbReference>
<dbReference type="GO" id="GO:0005886">
    <property type="term" value="C:plasma membrane"/>
    <property type="evidence" value="ECO:0007669"/>
    <property type="project" value="UniProtKB-SubCell"/>
</dbReference>
<gene>
    <name evidence="11" type="primary">LOC105359529</name>
</gene>
<feature type="transmembrane region" description="Helical" evidence="8">
    <location>
        <begin position="774"/>
        <end position="793"/>
    </location>
</feature>
<feature type="transmembrane region" description="Helical" evidence="8">
    <location>
        <begin position="748"/>
        <end position="768"/>
    </location>
</feature>
<reference evidence="11" key="1">
    <citation type="submission" date="2025-08" db="UniProtKB">
        <authorList>
            <consortium name="RefSeq"/>
        </authorList>
    </citation>
    <scope>IDENTIFICATION</scope>
</reference>
<dbReference type="GeneID" id="105359529"/>
<feature type="transmembrane region" description="Helical" evidence="8">
    <location>
        <begin position="603"/>
        <end position="624"/>
    </location>
</feature>
<feature type="domain" description="EGF-like" evidence="9">
    <location>
        <begin position="551"/>
        <end position="594"/>
    </location>
</feature>
<keyword evidence="10" id="KW-1185">Reference proteome</keyword>
<dbReference type="InterPro" id="IPR021910">
    <property type="entry name" value="NGX6/PGAP6/MYMK"/>
</dbReference>
<dbReference type="InterPro" id="IPR000742">
    <property type="entry name" value="EGF"/>
</dbReference>
<keyword evidence="5 8" id="KW-1133">Transmembrane helix</keyword>
<evidence type="ECO:0000256" key="2">
    <source>
        <dbReference type="ARBA" id="ARBA00005542"/>
    </source>
</evidence>
<organism evidence="10 11">
    <name type="scientific">Ceratosolen solmsi marchali</name>
    <dbReference type="NCBI Taxonomy" id="326594"/>
    <lineage>
        <taxon>Eukaryota</taxon>
        <taxon>Metazoa</taxon>
        <taxon>Ecdysozoa</taxon>
        <taxon>Arthropoda</taxon>
        <taxon>Hexapoda</taxon>
        <taxon>Insecta</taxon>
        <taxon>Pterygota</taxon>
        <taxon>Neoptera</taxon>
        <taxon>Endopterygota</taxon>
        <taxon>Hymenoptera</taxon>
        <taxon>Apocrita</taxon>
        <taxon>Proctotrupomorpha</taxon>
        <taxon>Chalcidoidea</taxon>
        <taxon>Agaonidae</taxon>
        <taxon>Agaoninae</taxon>
        <taxon>Ceratosolen</taxon>
    </lineage>
</organism>